<organism evidence="2 3">
    <name type="scientific">Halobaculum magnesiiphilum</name>
    <dbReference type="NCBI Taxonomy" id="1017351"/>
    <lineage>
        <taxon>Archaea</taxon>
        <taxon>Methanobacteriati</taxon>
        <taxon>Methanobacteriota</taxon>
        <taxon>Stenosarchaea group</taxon>
        <taxon>Halobacteria</taxon>
        <taxon>Halobacteriales</taxon>
        <taxon>Haloferacaceae</taxon>
        <taxon>Halobaculum</taxon>
    </lineage>
</organism>
<feature type="region of interest" description="Disordered" evidence="1">
    <location>
        <begin position="126"/>
        <end position="154"/>
    </location>
</feature>
<dbReference type="EMBL" id="CP081958">
    <property type="protein sequence ID" value="QZP37757.1"/>
    <property type="molecule type" value="Genomic_DNA"/>
</dbReference>
<dbReference type="InterPro" id="IPR027417">
    <property type="entry name" value="P-loop_NTPase"/>
</dbReference>
<evidence type="ECO:0000313" key="3">
    <source>
        <dbReference type="Proteomes" id="UP000826254"/>
    </source>
</evidence>
<keyword evidence="3" id="KW-1185">Reference proteome</keyword>
<dbReference type="Gene3D" id="3.40.50.300">
    <property type="entry name" value="P-loop containing nucleotide triphosphate hydrolases"/>
    <property type="match status" value="1"/>
</dbReference>
<dbReference type="RefSeq" id="WP_222607565.1">
    <property type="nucleotide sequence ID" value="NZ_CP081958.1"/>
</dbReference>
<gene>
    <name evidence="2" type="ORF">K6T50_00825</name>
</gene>
<evidence type="ECO:0000313" key="2">
    <source>
        <dbReference type="EMBL" id="QZP37757.1"/>
    </source>
</evidence>
<accession>A0A8T8WD18</accession>
<name>A0A8T8WD18_9EURY</name>
<dbReference type="GeneID" id="67176641"/>
<protein>
    <recommendedName>
        <fullName evidence="4">Zonular occludens toxin (Zot)</fullName>
    </recommendedName>
</protein>
<evidence type="ECO:0008006" key="4">
    <source>
        <dbReference type="Google" id="ProtNLM"/>
    </source>
</evidence>
<evidence type="ECO:0000256" key="1">
    <source>
        <dbReference type="SAM" id="MobiDB-lite"/>
    </source>
</evidence>
<sequence length="275" mass="29840">MHLFIGAAAGWGKGYLGQALIERNIRGDRFDRVVVLDTSDEFRGLCSKEHGPGYAKQWTATGTESEAFGPSEWRQLIEANEALVVGRGVAKDDWRETVAPNVILGCRQSDDDVLILIDEAHGLAPQRHGYPDTTRELATDGRSEGGAATSSAWLSQRPAQVDKDVIGNCNARFLGGFEDTNSLGSLDDVLPYPKDLHATGGQPVTITNEDLLGADGEAVSVRKWTEPDESGEPKTVNSEWIYSDETGKLVRKESNDYNPKCDHVGASGKRIDVGI</sequence>
<reference evidence="2 3" key="1">
    <citation type="journal article" date="2021" name="Int. J. Syst. Evol. Microbiol.">
        <title>Halobaculum halophilum sp. nov. and Halobaculum salinum sp. nov., isolated from salt lake and saline soil.</title>
        <authorList>
            <person name="Cui H.L."/>
            <person name="Shi X.W."/>
            <person name="Yin X.M."/>
            <person name="Yang X.Y."/>
            <person name="Hou J."/>
            <person name="Zhu L."/>
        </authorList>
    </citation>
    <scope>NUCLEOTIDE SEQUENCE [LARGE SCALE GENOMIC DNA]</scope>
    <source>
        <strain evidence="2 3">NBRC 109044</strain>
    </source>
</reference>
<dbReference type="Proteomes" id="UP000826254">
    <property type="component" value="Chromosome"/>
</dbReference>
<feature type="compositionally biased region" description="Basic and acidic residues" evidence="1">
    <location>
        <begin position="129"/>
        <end position="143"/>
    </location>
</feature>
<dbReference type="AlphaFoldDB" id="A0A8T8WD18"/>
<proteinExistence type="predicted"/>
<dbReference type="KEGG" id="hmp:K6T50_00825"/>